<feature type="coiled-coil region" evidence="1">
    <location>
        <begin position="280"/>
        <end position="356"/>
    </location>
</feature>
<organism evidence="2 3">
    <name type="scientific">Rhodanobacter terrae</name>
    <dbReference type="NCBI Taxonomy" id="418647"/>
    <lineage>
        <taxon>Bacteria</taxon>
        <taxon>Pseudomonadati</taxon>
        <taxon>Pseudomonadota</taxon>
        <taxon>Gammaproteobacteria</taxon>
        <taxon>Lysobacterales</taxon>
        <taxon>Rhodanobacteraceae</taxon>
        <taxon>Rhodanobacter</taxon>
    </lineage>
</organism>
<evidence type="ECO:0000256" key="1">
    <source>
        <dbReference type="SAM" id="Coils"/>
    </source>
</evidence>
<keyword evidence="3" id="KW-1185">Reference proteome</keyword>
<comment type="caution">
    <text evidence="2">The sequence shown here is derived from an EMBL/GenBank/DDBJ whole genome shotgun (WGS) entry which is preliminary data.</text>
</comment>
<feature type="coiled-coil region" evidence="1">
    <location>
        <begin position="409"/>
        <end position="436"/>
    </location>
</feature>
<proteinExistence type="predicted"/>
<dbReference type="Proteomes" id="UP001596111">
    <property type="component" value="Unassembled WGS sequence"/>
</dbReference>
<dbReference type="RefSeq" id="WP_377329755.1">
    <property type="nucleotide sequence ID" value="NZ_JBHSNG010000031.1"/>
</dbReference>
<protein>
    <submittedName>
        <fullName evidence="2">Uncharacterized protein</fullName>
    </submittedName>
</protein>
<evidence type="ECO:0000313" key="2">
    <source>
        <dbReference type="EMBL" id="MFC5583070.1"/>
    </source>
</evidence>
<sequence>MESPARCEPRLWIERLLITRSTKPLEAIRDISLHPGLNIVWAKEPASREGLSTLQRAGHGVGKSTLCLMLRCILGDGGKAVKAMRDQLASQFPNGGIGALVHFAGCTYSVYRPFASDGYAAQHGDLEALLDGGDRIPFKQYLDALSEAMLVNLQQRQIPGSEQTIEWPHVLSWVTRDQGTRLRSYYDWRSTEGSGLQRVRQAPPWVLRAVLGLTNTQEVEAARAVESLARKLKKAEEEAKGLEGAPRLIRARIEASLRSWLGGHADLELHSDDMFKSSVMKEVEKQTGETEAAVAKLDEQIIAVEAQVRELDRAVDEAKGIAESALLSFGEAEAMRDRDEVKVKSLQEQLSKLRGLQGPCRYGAVEFQSCEHIRKRLETRSFHDGRDQKAIQSDIEYWTAEALRLLPVKSAAQNNLARAETALSNSMAEIRKLRVKRDSRRADLYRPQLLKEELTNWEDAFGAASSPELAAKRAELRGIQESHDLASASLLEARNGQVTRESQMTQKIDALAQAFDLHGRFLLNNDERPFELVGSAGEAYSVLEILLGDFACALDAVDNPASSFPAFLLHDCPREADLSGGLYSDYLSTVAEKGAGTAAWQMIVTTTTPPPAELRKPPHLVLELHPESHEGLLLRSRFGLQAHIGVSGSEQGQG</sequence>
<accession>A0ABW0T3Q8</accession>
<gene>
    <name evidence="2" type="ORF">ACFPPB_18305</name>
</gene>
<feature type="coiled-coil region" evidence="1">
    <location>
        <begin position="218"/>
        <end position="245"/>
    </location>
</feature>
<reference evidence="3" key="1">
    <citation type="journal article" date="2019" name="Int. J. Syst. Evol. Microbiol.">
        <title>The Global Catalogue of Microorganisms (GCM) 10K type strain sequencing project: providing services to taxonomists for standard genome sequencing and annotation.</title>
        <authorList>
            <consortium name="The Broad Institute Genomics Platform"/>
            <consortium name="The Broad Institute Genome Sequencing Center for Infectious Disease"/>
            <person name="Wu L."/>
            <person name="Ma J."/>
        </authorList>
    </citation>
    <scope>NUCLEOTIDE SEQUENCE [LARGE SCALE GENOMIC DNA]</scope>
    <source>
        <strain evidence="3">CGMCC 1.13587</strain>
    </source>
</reference>
<evidence type="ECO:0000313" key="3">
    <source>
        <dbReference type="Proteomes" id="UP001596111"/>
    </source>
</evidence>
<keyword evidence="1" id="KW-0175">Coiled coil</keyword>
<dbReference type="EMBL" id="JBHSNG010000031">
    <property type="protein sequence ID" value="MFC5583070.1"/>
    <property type="molecule type" value="Genomic_DNA"/>
</dbReference>
<name>A0ABW0T3Q8_9GAMM</name>